<evidence type="ECO:0000256" key="1">
    <source>
        <dbReference type="SAM" id="MobiDB-lite"/>
    </source>
</evidence>
<keyword evidence="2" id="KW-0547">Nucleotide-binding</keyword>
<feature type="region of interest" description="Disordered" evidence="1">
    <location>
        <begin position="234"/>
        <end position="263"/>
    </location>
</feature>
<dbReference type="EMBL" id="LN483166">
    <property type="protein sequence ID" value="CED84815.1"/>
    <property type="molecule type" value="Genomic_DNA"/>
</dbReference>
<keyword evidence="2" id="KW-0347">Helicase</keyword>
<dbReference type="PANTHER" id="PTHR24030:SF0">
    <property type="entry name" value="PROTEIN CMSS1"/>
    <property type="match status" value="1"/>
</dbReference>
<dbReference type="AlphaFoldDB" id="A0A0F7SW57"/>
<name>A0A0F7SW57_PHARH</name>
<proteinExistence type="predicted"/>
<protein>
    <submittedName>
        <fullName evidence="2">Predicted DEAD-box-containing helicase</fullName>
    </submittedName>
</protein>
<dbReference type="GO" id="GO:0005634">
    <property type="term" value="C:nucleus"/>
    <property type="evidence" value="ECO:0007669"/>
    <property type="project" value="TreeGrafter"/>
</dbReference>
<evidence type="ECO:0000313" key="2">
    <source>
        <dbReference type="EMBL" id="CED84815.1"/>
    </source>
</evidence>
<sequence>MHCTMADDLEDDYVQGADEFLSEGEGSVYDDEGAADIEGEGLIPEIPTSKPIAGSKRKAGGQDGEDEDDEDENDGQTGASARVDMSNMTAEEKKKEKKRRNKEKLKEKKKLRMTDSLTKATLVNSTSEASSTSGLLSLLRKNQRLALSALSDLEWDDWELPESAILQLSTSIPSPPTLSSLLQNLPRPLPKSPPTVNGAPHVLILASSGIRCADLVRELRDIIAKESGVVPVVEGEDSTGSAKGYGKGKTNGKGKGKTTGDSKGNGEIAKLFAKHFKLAEHITYLSTTKISLAVGTPHRVGELIRANALKPPPYILLDLTYKDAKSRTLLESPEGRAQIWKDVLGKDSLLDRLRLEDQDEGAVRIGAF</sequence>
<accession>A0A0F7SW57</accession>
<dbReference type="GO" id="GO:0004386">
    <property type="term" value="F:helicase activity"/>
    <property type="evidence" value="ECO:0007669"/>
    <property type="project" value="UniProtKB-KW"/>
</dbReference>
<feature type="compositionally biased region" description="Acidic residues" evidence="1">
    <location>
        <begin position="63"/>
        <end position="74"/>
    </location>
</feature>
<dbReference type="PANTHER" id="PTHR24030">
    <property type="entry name" value="PROTEIN CMSS1"/>
    <property type="match status" value="1"/>
</dbReference>
<dbReference type="InterPro" id="IPR032704">
    <property type="entry name" value="Cms1"/>
</dbReference>
<keyword evidence="2" id="KW-0067">ATP-binding</keyword>
<organism evidence="2">
    <name type="scientific">Phaffia rhodozyma</name>
    <name type="common">Yeast</name>
    <name type="synonym">Xanthophyllomyces dendrorhous</name>
    <dbReference type="NCBI Taxonomy" id="264483"/>
    <lineage>
        <taxon>Eukaryota</taxon>
        <taxon>Fungi</taxon>
        <taxon>Dikarya</taxon>
        <taxon>Basidiomycota</taxon>
        <taxon>Agaricomycotina</taxon>
        <taxon>Tremellomycetes</taxon>
        <taxon>Cystofilobasidiales</taxon>
        <taxon>Mrakiaceae</taxon>
        <taxon>Phaffia</taxon>
    </lineage>
</organism>
<keyword evidence="2" id="KW-0378">Hydrolase</keyword>
<feature type="compositionally biased region" description="Acidic residues" evidence="1">
    <location>
        <begin position="28"/>
        <end position="39"/>
    </location>
</feature>
<feature type="compositionally biased region" description="Basic residues" evidence="1">
    <location>
        <begin position="95"/>
        <end position="110"/>
    </location>
</feature>
<feature type="region of interest" description="Disordered" evidence="1">
    <location>
        <begin position="1"/>
        <end position="110"/>
    </location>
</feature>
<dbReference type="GO" id="GO:0030686">
    <property type="term" value="C:90S preribosome"/>
    <property type="evidence" value="ECO:0007669"/>
    <property type="project" value="TreeGrafter"/>
</dbReference>
<reference evidence="2" key="1">
    <citation type="submission" date="2014-08" db="EMBL/GenBank/DDBJ databases">
        <authorList>
            <person name="Sharma Rahul"/>
            <person name="Thines Marco"/>
        </authorList>
    </citation>
    <scope>NUCLEOTIDE SEQUENCE</scope>
</reference>
<dbReference type="Pfam" id="PF14617">
    <property type="entry name" value="CMS1"/>
    <property type="match status" value="2"/>
</dbReference>